<evidence type="ECO:0008006" key="2">
    <source>
        <dbReference type="Google" id="ProtNLM"/>
    </source>
</evidence>
<dbReference type="EMBL" id="KN660833">
    <property type="protein sequence ID" value="KHN15546.1"/>
    <property type="molecule type" value="Genomic_DNA"/>
</dbReference>
<reference evidence="1" key="1">
    <citation type="submission" date="2014-07" db="EMBL/GenBank/DDBJ databases">
        <title>Identification of a novel salt tolerance gene in wild soybean by whole-genome sequencing.</title>
        <authorList>
            <person name="Lam H.-M."/>
            <person name="Qi X."/>
            <person name="Li M.-W."/>
            <person name="Liu X."/>
            <person name="Xie M."/>
            <person name="Ni M."/>
            <person name="Xu X."/>
        </authorList>
    </citation>
    <scope>NUCLEOTIDE SEQUENCE [LARGE SCALE GENOMIC DNA]</scope>
    <source>
        <tissue evidence="1">Root</tissue>
    </source>
</reference>
<dbReference type="Pfam" id="PF14223">
    <property type="entry name" value="Retrotran_gag_2"/>
    <property type="match status" value="1"/>
</dbReference>
<feature type="non-terminal residue" evidence="1">
    <location>
        <position position="151"/>
    </location>
</feature>
<evidence type="ECO:0000313" key="1">
    <source>
        <dbReference type="EMBL" id="KHN15546.1"/>
    </source>
</evidence>
<name>A0A0B2Q1S2_GLYSO</name>
<dbReference type="Proteomes" id="UP000053555">
    <property type="component" value="Unassembled WGS sequence"/>
</dbReference>
<dbReference type="PANTHER" id="PTHR35317:SF23">
    <property type="entry name" value="OS04G0629600 PROTEIN"/>
    <property type="match status" value="1"/>
</dbReference>
<feature type="non-terminal residue" evidence="1">
    <location>
        <position position="1"/>
    </location>
</feature>
<protein>
    <recommendedName>
        <fullName evidence="2">Retrovirus-related Pol polyprotein from transposon TNT 1-94</fullName>
    </recommendedName>
</protein>
<gene>
    <name evidence="1" type="ORF">glysoja_048861</name>
</gene>
<accession>A0A0B2Q1S2</accession>
<dbReference type="PANTHER" id="PTHR35317">
    <property type="entry name" value="OS04G0629600 PROTEIN"/>
    <property type="match status" value="1"/>
</dbReference>
<sequence length="151" mass="17473">NLLVLDGKIWSKWSVQMRALFGFQDVYEVVQNGIEEPTASTPDAQRQVWKDLKKKYRKALFFLHQYVDSAHFEKIAPATTSKEAWDILAKACSGDDRIVNQMQERGERFKDQDLVEKVMRTLTPRFDGRVAAVEEARDLSEMKIEHLQASL</sequence>
<proteinExistence type="predicted"/>
<organism evidence="1">
    <name type="scientific">Glycine soja</name>
    <name type="common">Wild soybean</name>
    <dbReference type="NCBI Taxonomy" id="3848"/>
    <lineage>
        <taxon>Eukaryota</taxon>
        <taxon>Viridiplantae</taxon>
        <taxon>Streptophyta</taxon>
        <taxon>Embryophyta</taxon>
        <taxon>Tracheophyta</taxon>
        <taxon>Spermatophyta</taxon>
        <taxon>Magnoliopsida</taxon>
        <taxon>eudicotyledons</taxon>
        <taxon>Gunneridae</taxon>
        <taxon>Pentapetalae</taxon>
        <taxon>rosids</taxon>
        <taxon>fabids</taxon>
        <taxon>Fabales</taxon>
        <taxon>Fabaceae</taxon>
        <taxon>Papilionoideae</taxon>
        <taxon>50 kb inversion clade</taxon>
        <taxon>NPAAA clade</taxon>
        <taxon>indigoferoid/millettioid clade</taxon>
        <taxon>Phaseoleae</taxon>
        <taxon>Glycine</taxon>
        <taxon>Glycine subgen. Soja</taxon>
    </lineage>
</organism>
<dbReference type="AlphaFoldDB" id="A0A0B2Q1S2"/>